<feature type="domain" description="VapC9 PIN-like" evidence="1">
    <location>
        <begin position="7"/>
        <end position="110"/>
    </location>
</feature>
<evidence type="ECO:0000313" key="3">
    <source>
        <dbReference type="Proteomes" id="UP000183815"/>
    </source>
</evidence>
<name>A0A1J5T4Y2_9ARCH</name>
<reference evidence="2 3" key="1">
    <citation type="submission" date="2016-08" db="EMBL/GenBank/DDBJ databases">
        <title>New Insights into Marine Group III Euryarchaeota, from dark to light.</title>
        <authorList>
            <person name="Haro-Moreno J.M."/>
            <person name="Rodriguez-Valera F."/>
            <person name="Lopez-Garcia P."/>
            <person name="Moreira D."/>
            <person name="Martin-Cuadrado A.B."/>
        </authorList>
    </citation>
    <scope>NUCLEOTIDE SEQUENCE [LARGE SCALE GENOMIC DNA]</scope>
    <source>
        <strain evidence="2">CG-Bathy1</strain>
    </source>
</reference>
<dbReference type="SUPFAM" id="SSF88723">
    <property type="entry name" value="PIN domain-like"/>
    <property type="match status" value="1"/>
</dbReference>
<gene>
    <name evidence="2" type="ORF">BEU04_02375</name>
</gene>
<proteinExistence type="predicted"/>
<evidence type="ECO:0000313" key="2">
    <source>
        <dbReference type="EMBL" id="OIR15187.1"/>
    </source>
</evidence>
<sequence>MTLILPDTNILLWPFNGGPDIVEELSQLLPQSQIEIADCVLRELKLLTIPEAKAALSLFKTFPIHNLGEGSADDLLFNAANNGAVIVTNDAELIKRLKDAKFPVARPRGRYKLELIGWVGVQK</sequence>
<dbReference type="AlphaFoldDB" id="A0A1J5T4Y2"/>
<dbReference type="InterPro" id="IPR029060">
    <property type="entry name" value="PIN-like_dom_sf"/>
</dbReference>
<dbReference type="Gene3D" id="3.40.50.1010">
    <property type="entry name" value="5'-nuclease"/>
    <property type="match status" value="1"/>
</dbReference>
<dbReference type="Pfam" id="PF18477">
    <property type="entry name" value="PIN_9"/>
    <property type="match status" value="1"/>
</dbReference>
<organism evidence="2 3">
    <name type="scientific">Marine Group III euryarchaeote CG-Bathy1</name>
    <dbReference type="NCBI Taxonomy" id="1889001"/>
    <lineage>
        <taxon>Archaea</taxon>
        <taxon>Methanobacteriati</taxon>
        <taxon>Thermoplasmatota</taxon>
        <taxon>Thermoplasmata</taxon>
        <taxon>Candidatus Thermoprofundales</taxon>
    </lineage>
</organism>
<dbReference type="EMBL" id="MIYU01000017">
    <property type="protein sequence ID" value="OIR15187.1"/>
    <property type="molecule type" value="Genomic_DNA"/>
</dbReference>
<dbReference type="Proteomes" id="UP000183815">
    <property type="component" value="Unassembled WGS sequence"/>
</dbReference>
<dbReference type="CDD" id="cd09879">
    <property type="entry name" value="PIN_VapC_AF0591-like"/>
    <property type="match status" value="1"/>
</dbReference>
<protein>
    <recommendedName>
        <fullName evidence="1">VapC9 PIN-like domain-containing protein</fullName>
    </recommendedName>
</protein>
<accession>A0A1J5T4Y2</accession>
<dbReference type="InterPro" id="IPR041120">
    <property type="entry name" value="PIN_9"/>
</dbReference>
<comment type="caution">
    <text evidence="2">The sequence shown here is derived from an EMBL/GenBank/DDBJ whole genome shotgun (WGS) entry which is preliminary data.</text>
</comment>
<evidence type="ECO:0000259" key="1">
    <source>
        <dbReference type="Pfam" id="PF18477"/>
    </source>
</evidence>